<gene>
    <name evidence="1" type="ORF">N7449_004971</name>
</gene>
<comment type="caution">
    <text evidence="1">The sequence shown here is derived from an EMBL/GenBank/DDBJ whole genome shotgun (WGS) entry which is preliminary data.</text>
</comment>
<dbReference type="Proteomes" id="UP001150942">
    <property type="component" value="Unassembled WGS sequence"/>
</dbReference>
<accession>A0A9W9SYN1</accession>
<organism evidence="1 2">
    <name type="scientific">Penicillium cf. viridicatum</name>
    <dbReference type="NCBI Taxonomy" id="2972119"/>
    <lineage>
        <taxon>Eukaryota</taxon>
        <taxon>Fungi</taxon>
        <taxon>Dikarya</taxon>
        <taxon>Ascomycota</taxon>
        <taxon>Pezizomycotina</taxon>
        <taxon>Eurotiomycetes</taxon>
        <taxon>Eurotiomycetidae</taxon>
        <taxon>Eurotiales</taxon>
        <taxon>Aspergillaceae</taxon>
        <taxon>Penicillium</taxon>
    </lineage>
</organism>
<proteinExistence type="predicted"/>
<keyword evidence="2" id="KW-1185">Reference proteome</keyword>
<dbReference type="AlphaFoldDB" id="A0A9W9SYN1"/>
<protein>
    <submittedName>
        <fullName evidence="1">Uncharacterized protein</fullName>
    </submittedName>
</protein>
<evidence type="ECO:0000313" key="2">
    <source>
        <dbReference type="Proteomes" id="UP001150942"/>
    </source>
</evidence>
<dbReference type="EMBL" id="JAPQKQ010000003">
    <property type="protein sequence ID" value="KAJ5202892.1"/>
    <property type="molecule type" value="Genomic_DNA"/>
</dbReference>
<reference evidence="1" key="1">
    <citation type="submission" date="2022-11" db="EMBL/GenBank/DDBJ databases">
        <authorList>
            <person name="Petersen C."/>
        </authorList>
    </citation>
    <scope>NUCLEOTIDE SEQUENCE</scope>
    <source>
        <strain evidence="1">IBT 20477</strain>
    </source>
</reference>
<name>A0A9W9SYN1_9EURO</name>
<reference evidence="1" key="2">
    <citation type="journal article" date="2023" name="IMA Fungus">
        <title>Comparative genomic study of the Penicillium genus elucidates a diverse pangenome and 15 lateral gene transfer events.</title>
        <authorList>
            <person name="Petersen C."/>
            <person name="Sorensen T."/>
            <person name="Nielsen M.R."/>
            <person name="Sondergaard T.E."/>
            <person name="Sorensen J.L."/>
            <person name="Fitzpatrick D.A."/>
            <person name="Frisvad J.C."/>
            <person name="Nielsen K.L."/>
        </authorList>
    </citation>
    <scope>NUCLEOTIDE SEQUENCE</scope>
    <source>
        <strain evidence="1">IBT 20477</strain>
    </source>
</reference>
<dbReference type="OrthoDB" id="4349400at2759"/>
<sequence>MSVGSPLALYLTLSVSDDPFSPAGARLIVCPRYPLLLTAMEAYTHAMHTYTLSRVSSFDLIEYRNISNNNFDDIPTSGKSPLPIIPISIFNSRAGNYSAYNPMEAYTHSMQAHVLSQMAFLKSCETHGIEPRASVDVAASGVLYQGPGPPIAVELEEAVAGQSANDAELT</sequence>
<evidence type="ECO:0000313" key="1">
    <source>
        <dbReference type="EMBL" id="KAJ5202892.1"/>
    </source>
</evidence>